<name>A0AAD1ZF78_9LAMI</name>
<dbReference type="AlphaFoldDB" id="A0AAD1ZF78"/>
<keyword evidence="3" id="KW-1185">Reference proteome</keyword>
<evidence type="ECO:0000313" key="3">
    <source>
        <dbReference type="Proteomes" id="UP000834106"/>
    </source>
</evidence>
<evidence type="ECO:0000313" key="2">
    <source>
        <dbReference type="EMBL" id="CAI9765877.1"/>
    </source>
</evidence>
<protein>
    <submittedName>
        <fullName evidence="2">Uncharacterized protein</fullName>
    </submittedName>
</protein>
<gene>
    <name evidence="2" type="ORF">FPE_LOCUS13307</name>
</gene>
<reference evidence="2" key="1">
    <citation type="submission" date="2023-05" db="EMBL/GenBank/DDBJ databases">
        <authorList>
            <person name="Huff M."/>
        </authorList>
    </citation>
    <scope>NUCLEOTIDE SEQUENCE</scope>
</reference>
<dbReference type="EMBL" id="OU503043">
    <property type="protein sequence ID" value="CAI9765877.1"/>
    <property type="molecule type" value="Genomic_DNA"/>
</dbReference>
<feature type="compositionally biased region" description="Polar residues" evidence="1">
    <location>
        <begin position="94"/>
        <end position="111"/>
    </location>
</feature>
<proteinExistence type="predicted"/>
<dbReference type="Proteomes" id="UP000834106">
    <property type="component" value="Chromosome 8"/>
</dbReference>
<feature type="region of interest" description="Disordered" evidence="1">
    <location>
        <begin position="1"/>
        <end position="119"/>
    </location>
</feature>
<evidence type="ECO:0000256" key="1">
    <source>
        <dbReference type="SAM" id="MobiDB-lite"/>
    </source>
</evidence>
<feature type="compositionally biased region" description="Basic and acidic residues" evidence="1">
    <location>
        <begin position="16"/>
        <end position="37"/>
    </location>
</feature>
<sequence>MEPQILTVSTKRKAQRGSEESDSDVKPPPGKEVHKVEDDDDDEDFVMPSRRVSIDATRSKKLKSGVGKGVAQKLTDESDEDDTGKAKSNLKPIGTTSGGKNASTSLTTTTDMDADRSDK</sequence>
<organism evidence="2 3">
    <name type="scientific">Fraxinus pennsylvanica</name>
    <dbReference type="NCBI Taxonomy" id="56036"/>
    <lineage>
        <taxon>Eukaryota</taxon>
        <taxon>Viridiplantae</taxon>
        <taxon>Streptophyta</taxon>
        <taxon>Embryophyta</taxon>
        <taxon>Tracheophyta</taxon>
        <taxon>Spermatophyta</taxon>
        <taxon>Magnoliopsida</taxon>
        <taxon>eudicotyledons</taxon>
        <taxon>Gunneridae</taxon>
        <taxon>Pentapetalae</taxon>
        <taxon>asterids</taxon>
        <taxon>lamiids</taxon>
        <taxon>Lamiales</taxon>
        <taxon>Oleaceae</taxon>
        <taxon>Oleeae</taxon>
        <taxon>Fraxinus</taxon>
    </lineage>
</organism>
<accession>A0AAD1ZF78</accession>